<keyword evidence="2" id="KW-0239">DNA-directed DNA polymerase</keyword>
<dbReference type="AlphaFoldDB" id="W1YLV7"/>
<evidence type="ECO:0000259" key="1">
    <source>
        <dbReference type="SMART" id="SM00481"/>
    </source>
</evidence>
<accession>W1YLV7</accession>
<dbReference type="PANTHER" id="PTHR32294">
    <property type="entry name" value="DNA POLYMERASE III SUBUNIT ALPHA"/>
    <property type="match status" value="1"/>
</dbReference>
<feature type="non-terminal residue" evidence="2">
    <location>
        <position position="1"/>
    </location>
</feature>
<dbReference type="Pfam" id="PF02811">
    <property type="entry name" value="PHP"/>
    <property type="match status" value="1"/>
</dbReference>
<dbReference type="InterPro" id="IPR003141">
    <property type="entry name" value="Pol/His_phosphatase_N"/>
</dbReference>
<keyword evidence="2" id="KW-0548">Nucleotidyltransferase</keyword>
<dbReference type="GO" id="GO:0008408">
    <property type="term" value="F:3'-5' exonuclease activity"/>
    <property type="evidence" value="ECO:0007669"/>
    <property type="project" value="InterPro"/>
</dbReference>
<dbReference type="Gene3D" id="3.20.20.140">
    <property type="entry name" value="Metal-dependent hydrolases"/>
    <property type="match status" value="1"/>
</dbReference>
<keyword evidence="2" id="KW-0808">Transferase</keyword>
<dbReference type="InterPro" id="IPR004805">
    <property type="entry name" value="DnaE2/DnaE/PolC"/>
</dbReference>
<dbReference type="SMART" id="SM00481">
    <property type="entry name" value="POLIIIAc"/>
    <property type="match status" value="1"/>
</dbReference>
<dbReference type="GO" id="GO:0006260">
    <property type="term" value="P:DNA replication"/>
    <property type="evidence" value="ECO:0007669"/>
    <property type="project" value="InterPro"/>
</dbReference>
<dbReference type="InterPro" id="IPR016195">
    <property type="entry name" value="Pol/histidinol_Pase-like"/>
</dbReference>
<dbReference type="GO" id="GO:0003887">
    <property type="term" value="F:DNA-directed DNA polymerase activity"/>
    <property type="evidence" value="ECO:0007669"/>
    <property type="project" value="UniProtKB-KW"/>
</dbReference>
<dbReference type="EMBL" id="AZMM01002547">
    <property type="protein sequence ID" value="ETJ43457.1"/>
    <property type="molecule type" value="Genomic_DNA"/>
</dbReference>
<dbReference type="InterPro" id="IPR004013">
    <property type="entry name" value="PHP_dom"/>
</dbReference>
<gene>
    <name evidence="2" type="ORF">Q604_UNBC02547G0001</name>
</gene>
<name>W1YLV7_9ZZZZ</name>
<dbReference type="PANTHER" id="PTHR32294:SF0">
    <property type="entry name" value="DNA POLYMERASE III SUBUNIT ALPHA"/>
    <property type="match status" value="1"/>
</dbReference>
<evidence type="ECO:0000313" key="2">
    <source>
        <dbReference type="EMBL" id="ETJ43457.1"/>
    </source>
</evidence>
<dbReference type="SUPFAM" id="SSF89550">
    <property type="entry name" value="PHP domain-like"/>
    <property type="match status" value="1"/>
</dbReference>
<organism evidence="2">
    <name type="scientific">human gut metagenome</name>
    <dbReference type="NCBI Taxonomy" id="408170"/>
    <lineage>
        <taxon>unclassified sequences</taxon>
        <taxon>metagenomes</taxon>
        <taxon>organismal metagenomes</taxon>
    </lineage>
</organism>
<feature type="non-terminal residue" evidence="2">
    <location>
        <position position="82"/>
    </location>
</feature>
<comment type="caution">
    <text evidence="2">The sequence shown here is derived from an EMBL/GenBank/DDBJ whole genome shotgun (WGS) entry which is preliminary data.</text>
</comment>
<protein>
    <submittedName>
        <fullName evidence="2">DNA-directed DNA polymerase</fullName>
    </submittedName>
</protein>
<sequence length="82" mass="9154">HTDYSMLDGAGKIKDYVAEAKRLGQPALAITDHGYMFGAYEFYEAARKAGIKPIVGVEAYMTPGTSRFDKTRVFWGEESQRS</sequence>
<proteinExistence type="predicted"/>
<feature type="domain" description="Polymerase/histidinol phosphatase N-terminal" evidence="1">
    <location>
        <begin position="1"/>
        <end position="63"/>
    </location>
</feature>
<reference evidence="2" key="1">
    <citation type="submission" date="2013-12" db="EMBL/GenBank/DDBJ databases">
        <title>A Varibaculum cambriense genome reconstructed from a premature infant gut community with otherwise low bacterial novelty that shifts toward anaerobic metabolism during the third week of life.</title>
        <authorList>
            <person name="Brown C.T."/>
            <person name="Sharon I."/>
            <person name="Thomas B.C."/>
            <person name="Castelle C.J."/>
            <person name="Morowitz M.J."/>
            <person name="Banfield J.F."/>
        </authorList>
    </citation>
    <scope>NUCLEOTIDE SEQUENCE</scope>
</reference>